<reference evidence="2 3" key="1">
    <citation type="submission" date="2011-09" db="EMBL/GenBank/DDBJ databases">
        <authorList>
            <consortium name="US DOE Joint Genome Institute (JGI-PGF)"/>
            <person name="Lucas S."/>
            <person name="Han J."/>
            <person name="Lapidus A."/>
            <person name="Cheng J.-F."/>
            <person name="Goodwin L."/>
            <person name="Pitluck S."/>
            <person name="Peters L."/>
            <person name="Land M.L."/>
            <person name="Hauser L."/>
            <person name="Brambilla E."/>
            <person name="Klenk H.-P."/>
            <person name="Woyke T.J."/>
        </authorList>
    </citation>
    <scope>NUCLEOTIDE SEQUENCE [LARGE SCALE GENOMIC DNA]</scope>
    <source>
        <strain evidence="2 3">K62</strain>
    </source>
</reference>
<reference evidence="3" key="2">
    <citation type="submission" date="2012-01" db="EMBL/GenBank/DDBJ databases">
        <title>Noncontiguous Finished sequence of chromosome of Saccharomonospora glauca K62.</title>
        <authorList>
            <consortium name="US DOE Joint Genome Institute"/>
            <person name="Lucas S."/>
            <person name="Han J."/>
            <person name="Lapidus A."/>
            <person name="Cheng J.-F."/>
            <person name="Goodwin L."/>
            <person name="Pitluck S."/>
            <person name="Peters L."/>
            <person name="Mikhailova N."/>
            <person name="Held B."/>
            <person name="Detter J.C."/>
            <person name="Han C."/>
            <person name="Tapia R."/>
            <person name="Land M."/>
            <person name="Hauser L."/>
            <person name="Kyrpides N."/>
            <person name="Ivanova N."/>
            <person name="Pagani I."/>
            <person name="Brambilla E.-M."/>
            <person name="Klenk H.-P."/>
            <person name="Woyke T."/>
        </authorList>
    </citation>
    <scope>NUCLEOTIDE SEQUENCE [LARGE SCALE GENOMIC DNA]</scope>
    <source>
        <strain evidence="3">K62</strain>
    </source>
</reference>
<name>I1CZT0_9PSEU</name>
<dbReference type="CDD" id="cd19162">
    <property type="entry name" value="AKR_FDH"/>
    <property type="match status" value="1"/>
</dbReference>
<dbReference type="InterPro" id="IPR020471">
    <property type="entry name" value="AKR"/>
</dbReference>
<evidence type="ECO:0000259" key="1">
    <source>
        <dbReference type="Pfam" id="PF00248"/>
    </source>
</evidence>
<dbReference type="EMBL" id="CM001484">
    <property type="protein sequence ID" value="EIE98204.1"/>
    <property type="molecule type" value="Genomic_DNA"/>
</dbReference>
<dbReference type="PANTHER" id="PTHR42686">
    <property type="entry name" value="GH17980P-RELATED"/>
    <property type="match status" value="1"/>
</dbReference>
<proteinExistence type="predicted"/>
<dbReference type="eggNOG" id="COG0667">
    <property type="taxonomic scope" value="Bacteria"/>
</dbReference>
<organism evidence="2 3">
    <name type="scientific">Saccharomonospora glauca K62</name>
    <dbReference type="NCBI Taxonomy" id="928724"/>
    <lineage>
        <taxon>Bacteria</taxon>
        <taxon>Bacillati</taxon>
        <taxon>Actinomycetota</taxon>
        <taxon>Actinomycetes</taxon>
        <taxon>Pseudonocardiales</taxon>
        <taxon>Pseudonocardiaceae</taxon>
        <taxon>Saccharomonospora</taxon>
    </lineage>
</organism>
<feature type="domain" description="NADP-dependent oxidoreductase" evidence="1">
    <location>
        <begin position="11"/>
        <end position="314"/>
    </location>
</feature>
<evidence type="ECO:0000313" key="2">
    <source>
        <dbReference type="EMBL" id="EIE98204.1"/>
    </source>
</evidence>
<sequence length="323" mass="34496">MAKRTPPEFPPLSLGAANLGNLYERMTDEQAWAVLETAWECGVRYFDTAPHYGLGLSERRLGAFLATKPRDEFVVSTKVGRLLEPVPGTGALDIENHFLVPADHRRVWDFSADGVRRSLEDSLRRLGLDSVDVLYLHDPEEGAPDALDAALTSGLDALAALRDEGVVSAVGVGSKSTPALLASARTGVPDLLMVAGRFTLLDQSAAEAVLPECRARGIGVVSAAVFNSGVLTSSSPDETSRYEYGPVPPEVLERARAIAAVCAEFGVDLPTAALRYSLIHPSVRTVVAGSATPDQIRDNADRMTAPVPEGLWAALRDKGLTRL</sequence>
<dbReference type="GO" id="GO:0005829">
    <property type="term" value="C:cytosol"/>
    <property type="evidence" value="ECO:0007669"/>
    <property type="project" value="TreeGrafter"/>
</dbReference>
<dbReference type="SUPFAM" id="SSF51430">
    <property type="entry name" value="NAD(P)-linked oxidoreductase"/>
    <property type="match status" value="1"/>
</dbReference>
<dbReference type="OrthoDB" id="9768851at2"/>
<dbReference type="InterPro" id="IPR044477">
    <property type="entry name" value="FDH-like"/>
</dbReference>
<dbReference type="Gene3D" id="3.20.20.100">
    <property type="entry name" value="NADP-dependent oxidoreductase domain"/>
    <property type="match status" value="1"/>
</dbReference>
<protein>
    <submittedName>
        <fullName evidence="2">Putative oxidoreductase, aryl-alcohol dehydrogenase like protein</fullName>
    </submittedName>
</protein>
<dbReference type="Proteomes" id="UP000005087">
    <property type="component" value="Chromosome"/>
</dbReference>
<dbReference type="AlphaFoldDB" id="I1CZT0"/>
<keyword evidence="3" id="KW-1185">Reference proteome</keyword>
<dbReference type="STRING" id="928724.SacglDRAFT_01274"/>
<dbReference type="RefSeq" id="WP_005462718.1">
    <property type="nucleotide sequence ID" value="NZ_CM001484.1"/>
</dbReference>
<dbReference type="GO" id="GO:0016491">
    <property type="term" value="F:oxidoreductase activity"/>
    <property type="evidence" value="ECO:0007669"/>
    <property type="project" value="InterPro"/>
</dbReference>
<dbReference type="PANTHER" id="PTHR42686:SF1">
    <property type="entry name" value="GH17980P-RELATED"/>
    <property type="match status" value="1"/>
</dbReference>
<evidence type="ECO:0000313" key="3">
    <source>
        <dbReference type="Proteomes" id="UP000005087"/>
    </source>
</evidence>
<dbReference type="InterPro" id="IPR036812">
    <property type="entry name" value="NAD(P)_OxRdtase_dom_sf"/>
</dbReference>
<gene>
    <name evidence="2" type="ORF">SacglDRAFT_01274</name>
</gene>
<dbReference type="InterPro" id="IPR023210">
    <property type="entry name" value="NADP_OxRdtase_dom"/>
</dbReference>
<accession>I1CZT0</accession>
<dbReference type="HOGENOM" id="CLU_023205_5_0_11"/>
<dbReference type="Pfam" id="PF00248">
    <property type="entry name" value="Aldo_ket_red"/>
    <property type="match status" value="1"/>
</dbReference>